<proteinExistence type="predicted"/>
<dbReference type="PANTHER" id="PTHR37946:SF1">
    <property type="entry name" value="SLL1969 PROTEIN"/>
    <property type="match status" value="1"/>
</dbReference>
<organism evidence="1 2">
    <name type="scientific">Anabaena catenula FACHB-362</name>
    <dbReference type="NCBI Taxonomy" id="2692877"/>
    <lineage>
        <taxon>Bacteria</taxon>
        <taxon>Bacillati</taxon>
        <taxon>Cyanobacteriota</taxon>
        <taxon>Cyanophyceae</taxon>
        <taxon>Nostocales</taxon>
        <taxon>Nostocaceae</taxon>
        <taxon>Anabaena</taxon>
    </lineage>
</organism>
<evidence type="ECO:0000313" key="1">
    <source>
        <dbReference type="EMBL" id="MBD2694570.1"/>
    </source>
</evidence>
<dbReference type="EMBL" id="JACJTQ010000052">
    <property type="protein sequence ID" value="MBD2694570.1"/>
    <property type="molecule type" value="Genomic_DNA"/>
</dbReference>
<keyword evidence="2" id="KW-1185">Reference proteome</keyword>
<dbReference type="SUPFAM" id="SSF53474">
    <property type="entry name" value="alpha/beta-Hydrolases"/>
    <property type="match status" value="1"/>
</dbReference>
<dbReference type="RefSeq" id="WP_190908723.1">
    <property type="nucleotide sequence ID" value="NZ_JACJTQ010000052.1"/>
</dbReference>
<dbReference type="InterPro" id="IPR029058">
    <property type="entry name" value="AB_hydrolase_fold"/>
</dbReference>
<comment type="caution">
    <text evidence="1">The sequence shown here is derived from an EMBL/GenBank/DDBJ whole genome shotgun (WGS) entry which is preliminary data.</text>
</comment>
<dbReference type="Gene3D" id="3.40.50.1820">
    <property type="entry name" value="alpha/beta hydrolase"/>
    <property type="match status" value="1"/>
</dbReference>
<gene>
    <name evidence="1" type="ORF">H6G68_22950</name>
</gene>
<dbReference type="Pfam" id="PF02089">
    <property type="entry name" value="Palm_thioest"/>
    <property type="match status" value="1"/>
</dbReference>
<dbReference type="PANTHER" id="PTHR37946">
    <property type="entry name" value="SLL1969 PROTEIN"/>
    <property type="match status" value="1"/>
</dbReference>
<protein>
    <submittedName>
        <fullName evidence="1">Triacylglycerol lipase</fullName>
    </submittedName>
</protein>
<reference evidence="1 2" key="1">
    <citation type="journal article" date="2020" name="ISME J.">
        <title>Comparative genomics reveals insights into cyanobacterial evolution and habitat adaptation.</title>
        <authorList>
            <person name="Chen M.Y."/>
            <person name="Teng W.K."/>
            <person name="Zhao L."/>
            <person name="Hu C.X."/>
            <person name="Zhou Y.K."/>
            <person name="Han B.P."/>
            <person name="Song L.R."/>
            <person name="Shu W.S."/>
        </authorList>
    </citation>
    <scope>NUCLEOTIDE SEQUENCE [LARGE SCALE GENOMIC DNA]</scope>
    <source>
        <strain evidence="1 2">FACHB-362</strain>
    </source>
</reference>
<accession>A0ABR8J8N8</accession>
<evidence type="ECO:0000313" key="2">
    <source>
        <dbReference type="Proteomes" id="UP000660381"/>
    </source>
</evidence>
<sequence length="222" mass="24441">MNTEQLQRNPVLLVHGLNDTGAVFNKMALYLRQRDWSVHTLDLSPNNGAGVLDKLAQQVADYVAATFEPEQALDVVGFSMGGIVSRYYIQRLGGINNVKRFITISSPHQGTVVAYGSWLPGAVQMRPNSALLQDLNSDVQMLQQLNFTSIWTPYDLMIVPPRSSQMPVGKEFTLPVALHPWMLTDSRTLAIVADALAAAITPYPQSGYVQNSQKSPLNVDNT</sequence>
<name>A0ABR8J8N8_9NOST</name>
<dbReference type="Proteomes" id="UP000660381">
    <property type="component" value="Unassembled WGS sequence"/>
</dbReference>